<dbReference type="InterPro" id="IPR036388">
    <property type="entry name" value="WH-like_DNA-bd_sf"/>
</dbReference>
<dbReference type="InterPro" id="IPR013324">
    <property type="entry name" value="RNA_pol_sigma_r3/r4-like"/>
</dbReference>
<organism evidence="1 2">
    <name type="scientific">[Clostridium] leptum</name>
    <dbReference type="NCBI Taxonomy" id="1535"/>
    <lineage>
        <taxon>Bacteria</taxon>
        <taxon>Bacillati</taxon>
        <taxon>Bacillota</taxon>
        <taxon>Clostridia</taxon>
        <taxon>Eubacteriales</taxon>
        <taxon>Oscillospiraceae</taxon>
        <taxon>Oscillospiraceae incertae sedis</taxon>
    </lineage>
</organism>
<dbReference type="Proteomes" id="UP000284751">
    <property type="component" value="Unassembled WGS sequence"/>
</dbReference>
<evidence type="ECO:0000313" key="2">
    <source>
        <dbReference type="Proteomes" id="UP000284751"/>
    </source>
</evidence>
<dbReference type="EMBL" id="QRTC01000009">
    <property type="protein sequence ID" value="RGQ42855.1"/>
    <property type="molecule type" value="Genomic_DNA"/>
</dbReference>
<proteinExistence type="predicted"/>
<gene>
    <name evidence="1" type="ORF">DWY99_03965</name>
</gene>
<accession>A0A412AZB3</accession>
<sequence>MKKQIETLTEQESAFAAENHSLIFRFLSRKGLPEDEYYDVVAFGYLNGVKKYFRREELRKQYSFTTLAWHAMNSCFANYQRSKARLKNRATVLCIHEPYHSALALEELISDARDYAEETLEAMRVREMLESFEQTEREIVRLLMQGYAKSEIRARLGLSAGQISELINQIQTKALNSPLMRAA</sequence>
<comment type="caution">
    <text evidence="1">The sequence shown here is derived from an EMBL/GenBank/DDBJ whole genome shotgun (WGS) entry which is preliminary data.</text>
</comment>
<name>A0A412AZB3_9FIRM</name>
<dbReference type="Gene3D" id="1.10.10.10">
    <property type="entry name" value="Winged helix-like DNA-binding domain superfamily/Winged helix DNA-binding domain"/>
    <property type="match status" value="1"/>
</dbReference>
<protein>
    <submittedName>
        <fullName evidence="1">Sigma-70 family RNA polymerase sigma factor</fullName>
    </submittedName>
</protein>
<evidence type="ECO:0000313" key="1">
    <source>
        <dbReference type="EMBL" id="RGQ42855.1"/>
    </source>
</evidence>
<dbReference type="AlphaFoldDB" id="A0A412AZB3"/>
<reference evidence="1 2" key="1">
    <citation type="submission" date="2018-08" db="EMBL/GenBank/DDBJ databases">
        <title>A genome reference for cultivated species of the human gut microbiota.</title>
        <authorList>
            <person name="Zou Y."/>
            <person name="Xue W."/>
            <person name="Luo G."/>
        </authorList>
    </citation>
    <scope>NUCLEOTIDE SEQUENCE [LARGE SCALE GENOMIC DNA]</scope>
    <source>
        <strain evidence="1 2">AF28-26</strain>
    </source>
</reference>
<dbReference type="SUPFAM" id="SSF88659">
    <property type="entry name" value="Sigma3 and sigma4 domains of RNA polymerase sigma factors"/>
    <property type="match status" value="1"/>
</dbReference>